<evidence type="ECO:0000313" key="2">
    <source>
        <dbReference type="EMBL" id="MFD1124030.1"/>
    </source>
</evidence>
<dbReference type="GO" id="GO:0003964">
    <property type="term" value="F:RNA-directed DNA polymerase activity"/>
    <property type="evidence" value="ECO:0007669"/>
    <property type="project" value="UniProtKB-KW"/>
</dbReference>
<gene>
    <name evidence="2" type="ORF">ACFQ22_01455</name>
</gene>
<dbReference type="EMBL" id="JBHTLH010000005">
    <property type="protein sequence ID" value="MFD1124030.1"/>
    <property type="molecule type" value="Genomic_DNA"/>
</dbReference>
<accession>A0ABW3PH25</accession>
<name>A0ABW3PH25_9LACO</name>
<dbReference type="PROSITE" id="PS50878">
    <property type="entry name" value="RT_POL"/>
    <property type="match status" value="1"/>
</dbReference>
<dbReference type="InterPro" id="IPR043502">
    <property type="entry name" value="DNA/RNA_pol_sf"/>
</dbReference>
<evidence type="ECO:0000313" key="3">
    <source>
        <dbReference type="Proteomes" id="UP001597156"/>
    </source>
</evidence>
<sequence>MPTNGKELLSAKLNSSRKCVLDMTSSEAKKFFLKSSSFVSMQLPKYFNFDGVLKLAKNQLKKHTLEELSKSKRELSKTDEVNHKILISKDGHYDWRPVQIVHPIAYVNLVNIITGHWGKIINAFGKFQQDEHIKCISMPVESRSENNDTAETILNWWEELEQRSIECSLNYKYCIKTDITNCYGSIYTHTIAWAINGKNFAKKEHKRGVGNKIDKAIEYMQNGQTNGIPQGGPLFDFIAEIVLGYADVCLSRKLKDLKDDYKVIRYRDDYRIFTKSKEIAERIVKSLSDVLADLNMHFNTKKTGITSDIIGTAIKADKLFWTKRKPVISSKNESETLQYHLGLQKHLWQVYELARKFPNSGSVSIASLEFLRRLNAIKKFSGDYKNFVKSYSQLISIVSNIMVISPKSIPQEVAVLSAIFGRLSDEREVANFIENIIEKFKGTPNKGYIEIWLQRLSLLTDKNKKYLEPLCQKIYKENSIWNSSWLKKGFDESSIVDERLLDKLKMKIPEEEVDVFYKYWG</sequence>
<proteinExistence type="predicted"/>
<keyword evidence="2" id="KW-0695">RNA-directed DNA polymerase</keyword>
<dbReference type="RefSeq" id="WP_121977646.1">
    <property type="nucleotide sequence ID" value="NZ_JBHTLH010000005.1"/>
</dbReference>
<keyword evidence="3" id="KW-1185">Reference proteome</keyword>
<dbReference type="PANTHER" id="PTHR34047">
    <property type="entry name" value="NUCLEAR INTRON MATURASE 1, MITOCHONDRIAL-RELATED"/>
    <property type="match status" value="1"/>
</dbReference>
<keyword evidence="2" id="KW-0548">Nucleotidyltransferase</keyword>
<reference evidence="3" key="1">
    <citation type="journal article" date="2019" name="Int. J. Syst. Evol. Microbiol.">
        <title>The Global Catalogue of Microorganisms (GCM) 10K type strain sequencing project: providing services to taxonomists for standard genome sequencing and annotation.</title>
        <authorList>
            <consortium name="The Broad Institute Genomics Platform"/>
            <consortium name="The Broad Institute Genome Sequencing Center for Infectious Disease"/>
            <person name="Wu L."/>
            <person name="Ma J."/>
        </authorList>
    </citation>
    <scope>NUCLEOTIDE SEQUENCE [LARGE SCALE GENOMIC DNA]</scope>
    <source>
        <strain evidence="3">CCUG 71848</strain>
    </source>
</reference>
<organism evidence="2 3">
    <name type="scientific">Lentilactobacillus raoultii</name>
    <dbReference type="NCBI Taxonomy" id="1987503"/>
    <lineage>
        <taxon>Bacteria</taxon>
        <taxon>Bacillati</taxon>
        <taxon>Bacillota</taxon>
        <taxon>Bacilli</taxon>
        <taxon>Lactobacillales</taxon>
        <taxon>Lactobacillaceae</taxon>
        <taxon>Lentilactobacillus</taxon>
    </lineage>
</organism>
<dbReference type="InterPro" id="IPR051083">
    <property type="entry name" value="GrpII_Intron_Splice-Mob/Def"/>
</dbReference>
<evidence type="ECO:0000259" key="1">
    <source>
        <dbReference type="PROSITE" id="PS50878"/>
    </source>
</evidence>
<dbReference type="Pfam" id="PF00078">
    <property type="entry name" value="RVT_1"/>
    <property type="match status" value="1"/>
</dbReference>
<feature type="domain" description="Reverse transcriptase" evidence="1">
    <location>
        <begin position="1"/>
        <end position="345"/>
    </location>
</feature>
<keyword evidence="2" id="KW-0808">Transferase</keyword>
<comment type="caution">
    <text evidence="2">The sequence shown here is derived from an EMBL/GenBank/DDBJ whole genome shotgun (WGS) entry which is preliminary data.</text>
</comment>
<dbReference type="Proteomes" id="UP001597156">
    <property type="component" value="Unassembled WGS sequence"/>
</dbReference>
<protein>
    <submittedName>
        <fullName evidence="2">Reverse transcriptase domain-containing protein</fullName>
    </submittedName>
</protein>
<dbReference type="SUPFAM" id="SSF56672">
    <property type="entry name" value="DNA/RNA polymerases"/>
    <property type="match status" value="1"/>
</dbReference>
<dbReference type="PANTHER" id="PTHR34047:SF8">
    <property type="entry name" value="PROTEIN YKFC"/>
    <property type="match status" value="1"/>
</dbReference>
<dbReference type="CDD" id="cd01646">
    <property type="entry name" value="RT_Bac_retron_I"/>
    <property type="match status" value="1"/>
</dbReference>
<dbReference type="InterPro" id="IPR000477">
    <property type="entry name" value="RT_dom"/>
</dbReference>